<sequence length="263" mass="29120">MTNVTVIKKLFKIPLIHKLSETSLDVNIPSYTGSPRSLNYGSKSSLKSDEEHEPKLKRAVSFLLEDNNFLVAAETGNDKLLEIIIRKGTNIQQQDYLGRNALHLAVCAGNKRAIIILLDAGVNANVKDNVGMTPLSLCLMRRPSLDIANLLFDHGAVIVPRSNPVDTGLFLQFVMMCKPTYEEARILKLLVEKGALVNDPAAPGGRQALHFAAMSNNCVLIRILLDLGADMYLTNHRHETPKDVAITYKCRDTLTLLQEFEAN</sequence>
<gene>
    <name evidence="5" type="primary">LOC113516191</name>
</gene>
<reference evidence="5" key="1">
    <citation type="submission" date="2025-08" db="UniProtKB">
        <authorList>
            <consortium name="RefSeq"/>
        </authorList>
    </citation>
    <scope>IDENTIFICATION</scope>
    <source>
        <tissue evidence="5">Whole larvae</tissue>
    </source>
</reference>
<dbReference type="RefSeq" id="XP_052756944.1">
    <property type="nucleotide sequence ID" value="XM_052900984.1"/>
</dbReference>
<evidence type="ECO:0000256" key="2">
    <source>
        <dbReference type="ARBA" id="ARBA00023043"/>
    </source>
</evidence>
<accession>A0ABM3N046</accession>
<evidence type="ECO:0000256" key="1">
    <source>
        <dbReference type="ARBA" id="ARBA00022737"/>
    </source>
</evidence>
<dbReference type="SUPFAM" id="SSF48403">
    <property type="entry name" value="Ankyrin repeat"/>
    <property type="match status" value="1"/>
</dbReference>
<dbReference type="SMART" id="SM00248">
    <property type="entry name" value="ANK"/>
    <property type="match status" value="4"/>
</dbReference>
<protein>
    <submittedName>
        <fullName evidence="5">Uncharacterized protein LOC113516191</fullName>
    </submittedName>
</protein>
<proteinExistence type="predicted"/>
<dbReference type="InterPro" id="IPR002110">
    <property type="entry name" value="Ankyrin_rpt"/>
</dbReference>
<keyword evidence="4" id="KW-1185">Reference proteome</keyword>
<dbReference type="PROSITE" id="PS50297">
    <property type="entry name" value="ANK_REP_REGION"/>
    <property type="match status" value="2"/>
</dbReference>
<evidence type="ECO:0000313" key="5">
    <source>
        <dbReference type="RefSeq" id="XP_052756944.1"/>
    </source>
</evidence>
<dbReference type="Gene3D" id="1.25.40.20">
    <property type="entry name" value="Ankyrin repeat-containing domain"/>
    <property type="match status" value="2"/>
</dbReference>
<dbReference type="GeneID" id="113516191"/>
<dbReference type="InterPro" id="IPR036770">
    <property type="entry name" value="Ankyrin_rpt-contain_sf"/>
</dbReference>
<evidence type="ECO:0000313" key="4">
    <source>
        <dbReference type="Proteomes" id="UP001652740"/>
    </source>
</evidence>
<dbReference type="Proteomes" id="UP001652740">
    <property type="component" value="Unplaced"/>
</dbReference>
<organism evidence="4 5">
    <name type="scientific">Galleria mellonella</name>
    <name type="common">Greater wax moth</name>
    <dbReference type="NCBI Taxonomy" id="7137"/>
    <lineage>
        <taxon>Eukaryota</taxon>
        <taxon>Metazoa</taxon>
        <taxon>Ecdysozoa</taxon>
        <taxon>Arthropoda</taxon>
        <taxon>Hexapoda</taxon>
        <taxon>Insecta</taxon>
        <taxon>Pterygota</taxon>
        <taxon>Neoptera</taxon>
        <taxon>Endopterygota</taxon>
        <taxon>Lepidoptera</taxon>
        <taxon>Glossata</taxon>
        <taxon>Ditrysia</taxon>
        <taxon>Pyraloidea</taxon>
        <taxon>Pyralidae</taxon>
        <taxon>Galleriinae</taxon>
        <taxon>Galleria</taxon>
    </lineage>
</organism>
<dbReference type="PANTHER" id="PTHR24198">
    <property type="entry name" value="ANKYRIN REPEAT AND PROTEIN KINASE DOMAIN-CONTAINING PROTEIN"/>
    <property type="match status" value="1"/>
</dbReference>
<evidence type="ECO:0000256" key="3">
    <source>
        <dbReference type="PROSITE-ProRule" id="PRU00023"/>
    </source>
</evidence>
<keyword evidence="1" id="KW-0677">Repeat</keyword>
<name>A0ABM3N046_GALME</name>
<dbReference type="PANTHER" id="PTHR24198:SF165">
    <property type="entry name" value="ANKYRIN REPEAT-CONTAINING PROTEIN-RELATED"/>
    <property type="match status" value="1"/>
</dbReference>
<feature type="repeat" description="ANK" evidence="3">
    <location>
        <begin position="97"/>
        <end position="129"/>
    </location>
</feature>
<dbReference type="Pfam" id="PF12796">
    <property type="entry name" value="Ank_2"/>
    <property type="match status" value="2"/>
</dbReference>
<keyword evidence="2 3" id="KW-0040">ANK repeat</keyword>
<feature type="repeat" description="ANK" evidence="3">
    <location>
        <begin position="204"/>
        <end position="236"/>
    </location>
</feature>
<dbReference type="PROSITE" id="PS50088">
    <property type="entry name" value="ANK_REPEAT"/>
    <property type="match status" value="2"/>
</dbReference>